<evidence type="ECO:0000256" key="1">
    <source>
        <dbReference type="SAM" id="Phobius"/>
    </source>
</evidence>
<keyword evidence="1" id="KW-0812">Transmembrane</keyword>
<dbReference type="Pfam" id="PF07589">
    <property type="entry name" value="PEP-CTERM"/>
    <property type="match status" value="1"/>
</dbReference>
<evidence type="ECO:0000313" key="4">
    <source>
        <dbReference type="Proteomes" id="UP001169764"/>
    </source>
</evidence>
<dbReference type="Proteomes" id="UP001169764">
    <property type="component" value="Unassembled WGS sequence"/>
</dbReference>
<feature type="transmembrane region" description="Helical" evidence="1">
    <location>
        <begin position="84"/>
        <end position="101"/>
    </location>
</feature>
<comment type="caution">
    <text evidence="3">The sequence shown here is derived from an EMBL/GenBank/DDBJ whole genome shotgun (WGS) entry which is preliminary data.</text>
</comment>
<sequence length="112" mass="11511">MNSGIFWASNAALGPNNAGANGQKTLQAWITDNAGSQLTVVGVSIGVGSGWAGDFKGAVDNVDVRFDRAAAIVSNFEVAAVPEPATWGIFIGGFGLVGGALRRSRRTSVRFA</sequence>
<evidence type="ECO:0000259" key="2">
    <source>
        <dbReference type="Pfam" id="PF07589"/>
    </source>
</evidence>
<protein>
    <submittedName>
        <fullName evidence="3">PEPxxWA-CTERM sorting domain-containing protein</fullName>
    </submittedName>
</protein>
<organism evidence="3 4">
    <name type="scientific">Sphingomonas natans</name>
    <dbReference type="NCBI Taxonomy" id="3063330"/>
    <lineage>
        <taxon>Bacteria</taxon>
        <taxon>Pseudomonadati</taxon>
        <taxon>Pseudomonadota</taxon>
        <taxon>Alphaproteobacteria</taxon>
        <taxon>Sphingomonadales</taxon>
        <taxon>Sphingomonadaceae</taxon>
        <taxon>Sphingomonas</taxon>
    </lineage>
</organism>
<dbReference type="EMBL" id="JAUOTP010000010">
    <property type="protein sequence ID" value="MDO6416374.1"/>
    <property type="molecule type" value="Genomic_DNA"/>
</dbReference>
<keyword evidence="1" id="KW-0472">Membrane</keyword>
<dbReference type="InterPro" id="IPR013424">
    <property type="entry name" value="Ice-binding_C"/>
</dbReference>
<gene>
    <name evidence="3" type="ORF">Q4F19_18455</name>
</gene>
<keyword evidence="4" id="KW-1185">Reference proteome</keyword>
<dbReference type="NCBIfam" id="TIGR02595">
    <property type="entry name" value="PEP_CTERM"/>
    <property type="match status" value="1"/>
</dbReference>
<dbReference type="RefSeq" id="WP_303545844.1">
    <property type="nucleotide sequence ID" value="NZ_JAUOTP010000010.1"/>
</dbReference>
<dbReference type="NCBIfam" id="NF035944">
    <property type="entry name" value="PEPxxWA-CTERM"/>
    <property type="match status" value="1"/>
</dbReference>
<accession>A0ABT8YDH4</accession>
<proteinExistence type="predicted"/>
<feature type="domain" description="Ice-binding protein C-terminal" evidence="2">
    <location>
        <begin position="80"/>
        <end position="106"/>
    </location>
</feature>
<keyword evidence="1" id="KW-1133">Transmembrane helix</keyword>
<name>A0ABT8YDH4_9SPHN</name>
<reference evidence="3" key="1">
    <citation type="submission" date="2023-07" db="EMBL/GenBank/DDBJ databases">
        <authorList>
            <person name="Kim M."/>
        </authorList>
    </citation>
    <scope>NUCLEOTIDE SEQUENCE</scope>
    <source>
        <strain evidence="3">BIUV-7</strain>
    </source>
</reference>
<evidence type="ECO:0000313" key="3">
    <source>
        <dbReference type="EMBL" id="MDO6416374.1"/>
    </source>
</evidence>